<dbReference type="PROSITE" id="PS50157">
    <property type="entry name" value="ZINC_FINGER_C2H2_2"/>
    <property type="match status" value="6"/>
</dbReference>
<feature type="domain" description="C2H2-type" evidence="12">
    <location>
        <begin position="471"/>
        <end position="498"/>
    </location>
</feature>
<name>A0ABM1XJZ6_AEDAL</name>
<protein>
    <recommendedName>
        <fullName evidence="16">C2h2-type zn-finger protein</fullName>
    </recommendedName>
</protein>
<dbReference type="EnsemblMetazoa" id="AALFPA23_000339.R185">
    <property type="protein sequence ID" value="AALFPA23_000339.P185"/>
    <property type="gene ID" value="AALFPA23_000339"/>
</dbReference>
<feature type="binding site" evidence="11">
    <location>
        <position position="54"/>
    </location>
    <ligand>
        <name>Zn(2+)</name>
        <dbReference type="ChEBI" id="CHEBI:29105"/>
    </ligand>
</feature>
<evidence type="ECO:0000256" key="8">
    <source>
        <dbReference type="ARBA" id="ARBA00023163"/>
    </source>
</evidence>
<evidence type="ECO:0000256" key="2">
    <source>
        <dbReference type="ARBA" id="ARBA00022723"/>
    </source>
</evidence>
<dbReference type="InterPro" id="IPR013087">
    <property type="entry name" value="Znf_C2H2_type"/>
</dbReference>
<accession>A0ABM1XJZ6</accession>
<reference evidence="15" key="1">
    <citation type="journal article" date="2015" name="Proc. Natl. Acad. Sci. U.S.A.">
        <title>Genome sequence of the Asian Tiger mosquito, Aedes albopictus, reveals insights into its biology, genetics, and evolution.</title>
        <authorList>
            <person name="Chen X.G."/>
            <person name="Jiang X."/>
            <person name="Gu J."/>
            <person name="Xu M."/>
            <person name="Wu Y."/>
            <person name="Deng Y."/>
            <person name="Zhang C."/>
            <person name="Bonizzoni M."/>
            <person name="Dermauw W."/>
            <person name="Vontas J."/>
            <person name="Armbruster P."/>
            <person name="Huang X."/>
            <person name="Yang Y."/>
            <person name="Zhang H."/>
            <person name="He W."/>
            <person name="Peng H."/>
            <person name="Liu Y."/>
            <person name="Wu K."/>
            <person name="Chen J."/>
            <person name="Lirakis M."/>
            <person name="Topalis P."/>
            <person name="Van Leeuwen T."/>
            <person name="Hall A.B."/>
            <person name="Jiang X."/>
            <person name="Thorpe C."/>
            <person name="Mueller R.L."/>
            <person name="Sun C."/>
            <person name="Waterhouse R.M."/>
            <person name="Yan G."/>
            <person name="Tu Z.J."/>
            <person name="Fang X."/>
            <person name="James A.A."/>
        </authorList>
    </citation>
    <scope>NUCLEOTIDE SEQUENCE [LARGE SCALE GENOMIC DNA]</scope>
    <source>
        <strain evidence="15">Foshan</strain>
    </source>
</reference>
<comment type="subcellular location">
    <subcellularLocation>
        <location evidence="1">Nucleus</location>
    </subcellularLocation>
</comment>
<dbReference type="Gene3D" id="3.30.160.60">
    <property type="entry name" value="Classic Zinc Finger"/>
    <property type="match status" value="6"/>
</dbReference>
<dbReference type="SMART" id="SM00355">
    <property type="entry name" value="ZnF_C2H2"/>
    <property type="match status" value="11"/>
</dbReference>
<dbReference type="PROSITE" id="PS51915">
    <property type="entry name" value="ZAD"/>
    <property type="match status" value="1"/>
</dbReference>
<dbReference type="RefSeq" id="XP_019559487.3">
    <property type="nucleotide sequence ID" value="XM_019703942.3"/>
</dbReference>
<keyword evidence="15" id="KW-1185">Reference proteome</keyword>
<dbReference type="Pfam" id="PF13912">
    <property type="entry name" value="zf-C2H2_6"/>
    <property type="match status" value="3"/>
</dbReference>
<proteinExistence type="predicted"/>
<feature type="binding site" evidence="11">
    <location>
        <position position="51"/>
    </location>
    <ligand>
        <name>Zn(2+)</name>
        <dbReference type="ChEBI" id="CHEBI:29105"/>
    </ligand>
</feature>
<evidence type="ECO:0000259" key="13">
    <source>
        <dbReference type="PROSITE" id="PS51915"/>
    </source>
</evidence>
<feature type="binding site" evidence="11">
    <location>
        <position position="11"/>
    </location>
    <ligand>
        <name>Zn(2+)</name>
        <dbReference type="ChEBI" id="CHEBI:29105"/>
    </ligand>
</feature>
<feature type="domain" description="C2H2-type" evidence="12">
    <location>
        <begin position="374"/>
        <end position="401"/>
    </location>
</feature>
<dbReference type="Pfam" id="PF07776">
    <property type="entry name" value="zf-AD"/>
    <property type="match status" value="1"/>
</dbReference>
<dbReference type="Proteomes" id="UP000069940">
    <property type="component" value="Unassembled WGS sequence"/>
</dbReference>
<keyword evidence="8" id="KW-0804">Transcription</keyword>
<keyword evidence="3" id="KW-0677">Repeat</keyword>
<dbReference type="PANTHER" id="PTHR16515:SF49">
    <property type="entry name" value="GASTRULA ZINC FINGER PROTEIN XLCGF49.1-LIKE-RELATED"/>
    <property type="match status" value="1"/>
</dbReference>
<evidence type="ECO:0000256" key="7">
    <source>
        <dbReference type="ARBA" id="ARBA00023125"/>
    </source>
</evidence>
<evidence type="ECO:0000256" key="1">
    <source>
        <dbReference type="ARBA" id="ARBA00004123"/>
    </source>
</evidence>
<keyword evidence="7" id="KW-0238">DNA-binding</keyword>
<dbReference type="PROSITE" id="PS00028">
    <property type="entry name" value="ZINC_FINGER_C2H2_1"/>
    <property type="match status" value="7"/>
</dbReference>
<evidence type="ECO:0000256" key="5">
    <source>
        <dbReference type="ARBA" id="ARBA00022833"/>
    </source>
</evidence>
<evidence type="ECO:0000313" key="15">
    <source>
        <dbReference type="Proteomes" id="UP000069940"/>
    </source>
</evidence>
<evidence type="ECO:0000256" key="11">
    <source>
        <dbReference type="PROSITE-ProRule" id="PRU01263"/>
    </source>
</evidence>
<keyword evidence="5 11" id="KW-0862">Zinc</keyword>
<evidence type="ECO:0000256" key="3">
    <source>
        <dbReference type="ARBA" id="ARBA00022737"/>
    </source>
</evidence>
<sequence length="575" mass="66247">MATFSELCRICAVSGRFMFSLFNPQHRFVDIIARTAEIQIEEDDGLPQSACSACFADLGKLEQMIFNCRQSDLSFRASVDRKDVLETTEETEMVEMIEVIEQDSAYVEIASEDEVVQLSEHDDSPSCVDDLIIVDSMAQVAESQEANYTQCCGCVESFDSHEELLRHSQMYHKSIRGICGPVPDNLIECSICYKMFSGILYLDSMHRLNAFKDRLSSVGFPEKMQCCSCETMCSNSEEMLLHSQVHIDDRTEPDSSKPFECEICFKRFSKKQTLNFHQKFGYSYKKQITTKRRGCRAIRKRTEIEGSTNSRKCCGCSAEFTSVDSLKQHSQMHHELYRRQTDSDNPFECQVCFKLFPSQIRLEQHRLVPYSLTHKCALCDKSFRSLSILTKHMASHGQSEAKSVSRPAPTTESVQCEECGKLLQSEHKLTAHMKSAHSQEKSFNCSLCSRRFKWKHTLQNHLRVHTKEKPYTCAYCPRAFTQLADKSRHELTHGSPREYPLRCDVCGKGFPSGRRKLLEKHQELHQRGEEYPFTCQFCDRTFTRLPQRDRHQARHVAERNRNMAMVQIDTVNDGD</sequence>
<dbReference type="PANTHER" id="PTHR16515">
    <property type="entry name" value="PR DOMAIN ZINC FINGER PROTEIN"/>
    <property type="match status" value="1"/>
</dbReference>
<feature type="domain" description="ZAD" evidence="13">
    <location>
        <begin position="6"/>
        <end position="78"/>
    </location>
</feature>
<evidence type="ECO:0000256" key="10">
    <source>
        <dbReference type="PROSITE-ProRule" id="PRU00042"/>
    </source>
</evidence>
<dbReference type="GeneID" id="109428229"/>
<keyword evidence="2 11" id="KW-0479">Metal-binding</keyword>
<organism evidence="14 15">
    <name type="scientific">Aedes albopictus</name>
    <name type="common">Asian tiger mosquito</name>
    <name type="synonym">Stegomyia albopicta</name>
    <dbReference type="NCBI Taxonomy" id="7160"/>
    <lineage>
        <taxon>Eukaryota</taxon>
        <taxon>Metazoa</taxon>
        <taxon>Ecdysozoa</taxon>
        <taxon>Arthropoda</taxon>
        <taxon>Hexapoda</taxon>
        <taxon>Insecta</taxon>
        <taxon>Pterygota</taxon>
        <taxon>Neoptera</taxon>
        <taxon>Endopterygota</taxon>
        <taxon>Diptera</taxon>
        <taxon>Nematocera</taxon>
        <taxon>Culicoidea</taxon>
        <taxon>Culicidae</taxon>
        <taxon>Culicinae</taxon>
        <taxon>Aedini</taxon>
        <taxon>Aedes</taxon>
        <taxon>Stegomyia</taxon>
    </lineage>
</organism>
<feature type="domain" description="C2H2-type" evidence="12">
    <location>
        <begin position="443"/>
        <end position="470"/>
    </location>
</feature>
<dbReference type="SUPFAM" id="SSF57667">
    <property type="entry name" value="beta-beta-alpha zinc fingers"/>
    <property type="match status" value="5"/>
</dbReference>
<reference evidence="14" key="2">
    <citation type="submission" date="2025-05" db="UniProtKB">
        <authorList>
            <consortium name="EnsemblMetazoa"/>
        </authorList>
    </citation>
    <scope>IDENTIFICATION</scope>
    <source>
        <strain evidence="14">Foshan</strain>
    </source>
</reference>
<dbReference type="InterPro" id="IPR050331">
    <property type="entry name" value="Zinc_finger"/>
</dbReference>
<feature type="domain" description="C2H2-type" evidence="12">
    <location>
        <begin position="414"/>
        <end position="442"/>
    </location>
</feature>
<evidence type="ECO:0000256" key="4">
    <source>
        <dbReference type="ARBA" id="ARBA00022771"/>
    </source>
</evidence>
<dbReference type="SUPFAM" id="SSF57716">
    <property type="entry name" value="Glucocorticoid receptor-like (DNA-binding domain)"/>
    <property type="match status" value="1"/>
</dbReference>
<evidence type="ECO:0008006" key="16">
    <source>
        <dbReference type="Google" id="ProtNLM"/>
    </source>
</evidence>
<evidence type="ECO:0000259" key="12">
    <source>
        <dbReference type="PROSITE" id="PS50157"/>
    </source>
</evidence>
<evidence type="ECO:0000256" key="6">
    <source>
        <dbReference type="ARBA" id="ARBA00023015"/>
    </source>
</evidence>
<feature type="domain" description="C2H2-type" evidence="12">
    <location>
        <begin position="533"/>
        <end position="560"/>
    </location>
</feature>
<dbReference type="InterPro" id="IPR036236">
    <property type="entry name" value="Znf_C2H2_sf"/>
</dbReference>
<feature type="binding site" evidence="11">
    <location>
        <position position="8"/>
    </location>
    <ligand>
        <name>Zn(2+)</name>
        <dbReference type="ChEBI" id="CHEBI:29105"/>
    </ligand>
</feature>
<keyword evidence="9" id="KW-0539">Nucleus</keyword>
<feature type="domain" description="C2H2-type" evidence="12">
    <location>
        <begin position="259"/>
        <end position="287"/>
    </location>
</feature>
<evidence type="ECO:0000256" key="9">
    <source>
        <dbReference type="ARBA" id="ARBA00023242"/>
    </source>
</evidence>
<keyword evidence="6" id="KW-0805">Transcription regulation</keyword>
<dbReference type="InterPro" id="IPR012934">
    <property type="entry name" value="Znf_AD"/>
</dbReference>
<evidence type="ECO:0000313" key="14">
    <source>
        <dbReference type="EnsemblMetazoa" id="AALFPA23_000339.P185"/>
    </source>
</evidence>
<keyword evidence="4 10" id="KW-0863">Zinc-finger</keyword>